<dbReference type="RefSeq" id="WP_011075159.1">
    <property type="nucleotide sequence ID" value="NC_004369.1"/>
</dbReference>
<dbReference type="HOGENOM" id="CLU_132540_0_0_11"/>
<sequence>MNFIEWLNSLPGSPTPTLAANHSGLAGPTLIRHAQRGKTTADNVIKIAKAYGVSPIDALVELGFLSPEDVSDTRIPLKSALEEAGVSELLESLVKRVNASGLFEGTFDARFFAGRAGAEIHELPSRIEQKDVPDAQGNAYDDDDAILDGINAGTEKFAAQESTEPLDETWT</sequence>
<evidence type="ECO:0000313" key="2">
    <source>
        <dbReference type="EMBL" id="BAC17633.1"/>
    </source>
</evidence>
<dbReference type="AlphaFoldDB" id="Q8FRD8"/>
<dbReference type="PROSITE" id="PS50943">
    <property type="entry name" value="HTH_CROC1"/>
    <property type="match status" value="1"/>
</dbReference>
<dbReference type="eggNOG" id="ENOG5031W6D">
    <property type="taxonomic scope" value="Bacteria"/>
</dbReference>
<keyword evidence="3" id="KW-1185">Reference proteome</keyword>
<dbReference type="InterPro" id="IPR001387">
    <property type="entry name" value="Cro/C1-type_HTH"/>
</dbReference>
<evidence type="ECO:0000313" key="3">
    <source>
        <dbReference type="Proteomes" id="UP000001409"/>
    </source>
</evidence>
<protein>
    <recommendedName>
        <fullName evidence="1">HTH cro/C1-type domain-containing protein</fullName>
    </recommendedName>
</protein>
<dbReference type="OrthoDB" id="4412031at2"/>
<dbReference type="EMBL" id="BA000035">
    <property type="protein sequence ID" value="BAC17633.1"/>
    <property type="molecule type" value="Genomic_DNA"/>
</dbReference>
<feature type="domain" description="HTH cro/C1-type" evidence="1">
    <location>
        <begin position="40"/>
        <end position="59"/>
    </location>
</feature>
<accession>Q8FRD8</accession>
<name>Q8FRD8_COREF</name>
<evidence type="ECO:0000259" key="1">
    <source>
        <dbReference type="PROSITE" id="PS50943"/>
    </source>
</evidence>
<proteinExistence type="predicted"/>
<dbReference type="KEGG" id="cef:CE0823"/>
<dbReference type="STRING" id="196164.gene:10741227"/>
<dbReference type="Proteomes" id="UP000001409">
    <property type="component" value="Chromosome"/>
</dbReference>
<reference evidence="2 3" key="1">
    <citation type="journal article" date="2003" name="Genome Res.">
        <title>Comparative complete genome sequence analysis of the amino acid replacements responsible for the thermostability of Corynebacterium efficiens.</title>
        <authorList>
            <person name="Nishio Y."/>
            <person name="Nakamura Y."/>
            <person name="Kawarabayasi Y."/>
            <person name="Usuda Y."/>
            <person name="Kimura E."/>
            <person name="Sugimoto S."/>
            <person name="Matsui K."/>
            <person name="Yamagishi A."/>
            <person name="Kikuchi H."/>
            <person name="Ikeo K."/>
            <person name="Gojobori T."/>
        </authorList>
    </citation>
    <scope>NUCLEOTIDE SEQUENCE [LARGE SCALE GENOMIC DNA]</scope>
    <source>
        <strain evidence="3">DSM 44549 / YS-314 / AJ 12310 / JCM 11189 / NBRC 100395</strain>
    </source>
</reference>
<organism evidence="2 3">
    <name type="scientific">Corynebacterium efficiens (strain DSM 44549 / YS-314 / AJ 12310 / JCM 11189 / NBRC 100395)</name>
    <dbReference type="NCBI Taxonomy" id="196164"/>
    <lineage>
        <taxon>Bacteria</taxon>
        <taxon>Bacillati</taxon>
        <taxon>Actinomycetota</taxon>
        <taxon>Actinomycetes</taxon>
        <taxon>Mycobacteriales</taxon>
        <taxon>Corynebacteriaceae</taxon>
        <taxon>Corynebacterium</taxon>
    </lineage>
</organism>